<name>A0A1Y6BCA0_9BACT</name>
<dbReference type="AlphaFoldDB" id="A0A1Y6BCA0"/>
<keyword evidence="1" id="KW-0732">Signal</keyword>
<evidence type="ECO:0000313" key="2">
    <source>
        <dbReference type="EMBL" id="SMF00520.1"/>
    </source>
</evidence>
<proteinExistence type="predicted"/>
<dbReference type="Proteomes" id="UP000192907">
    <property type="component" value="Unassembled WGS sequence"/>
</dbReference>
<keyword evidence="3" id="KW-1185">Reference proteome</keyword>
<gene>
    <name evidence="2" type="ORF">SAMN06296036_103108</name>
</gene>
<protein>
    <submittedName>
        <fullName evidence="2">Uncharacterized protein</fullName>
    </submittedName>
</protein>
<reference evidence="3" key="1">
    <citation type="submission" date="2017-04" db="EMBL/GenBank/DDBJ databases">
        <authorList>
            <person name="Varghese N."/>
            <person name="Submissions S."/>
        </authorList>
    </citation>
    <scope>NUCLEOTIDE SEQUENCE [LARGE SCALE GENOMIC DNA]</scope>
    <source>
        <strain evidence="3">RKEM611</strain>
    </source>
</reference>
<feature type="signal peptide" evidence="1">
    <location>
        <begin position="1"/>
        <end position="25"/>
    </location>
</feature>
<evidence type="ECO:0000256" key="1">
    <source>
        <dbReference type="SAM" id="SignalP"/>
    </source>
</evidence>
<dbReference type="EMBL" id="FWZT01000003">
    <property type="protein sequence ID" value="SMF00520.1"/>
    <property type="molecule type" value="Genomic_DNA"/>
</dbReference>
<accession>A0A1Y6BCA0</accession>
<dbReference type="STRING" id="1513793.SAMN06296036_103108"/>
<sequence length="143" mass="16184">MNSRLYYQKSLAALILLLASYGTYAHTVKENSAKITARHGALELELRIHENQWTNKFAVGKLDDKILESTKLVINEKKVLLKPRLIEKKGSHYYIRYFATNAVANQVLSAELDLPSELGPMIVTFIRANTKTIGKQATVSFKF</sequence>
<evidence type="ECO:0000313" key="3">
    <source>
        <dbReference type="Proteomes" id="UP000192907"/>
    </source>
</evidence>
<feature type="chain" id="PRO_5012306018" evidence="1">
    <location>
        <begin position="26"/>
        <end position="143"/>
    </location>
</feature>
<dbReference type="RefSeq" id="WP_132316179.1">
    <property type="nucleotide sequence ID" value="NZ_FWZT01000003.1"/>
</dbReference>
<organism evidence="2 3">
    <name type="scientific">Pseudobacteriovorax antillogorgiicola</name>
    <dbReference type="NCBI Taxonomy" id="1513793"/>
    <lineage>
        <taxon>Bacteria</taxon>
        <taxon>Pseudomonadati</taxon>
        <taxon>Bdellovibrionota</taxon>
        <taxon>Oligoflexia</taxon>
        <taxon>Oligoflexales</taxon>
        <taxon>Pseudobacteriovoracaceae</taxon>
        <taxon>Pseudobacteriovorax</taxon>
    </lineage>
</organism>